<feature type="transmembrane region" description="Helical" evidence="8">
    <location>
        <begin position="213"/>
        <end position="231"/>
    </location>
</feature>
<dbReference type="Pfam" id="PF22607">
    <property type="entry name" value="FAD_binding-like"/>
    <property type="match status" value="1"/>
</dbReference>
<dbReference type="Pfam" id="PF07690">
    <property type="entry name" value="MFS_1"/>
    <property type="match status" value="1"/>
</dbReference>
<accession>A0AB34G9L3</accession>
<dbReference type="SUPFAM" id="SSF54373">
    <property type="entry name" value="FAD-linked reductases, C-terminal domain"/>
    <property type="match status" value="1"/>
</dbReference>
<protein>
    <submittedName>
        <fullName evidence="10">Cytochrome b-c1 complex subunit Rieske, mitochondrial</fullName>
    </submittedName>
</protein>
<dbReference type="InterPro" id="IPR020846">
    <property type="entry name" value="MFS_dom"/>
</dbReference>
<evidence type="ECO:0000256" key="1">
    <source>
        <dbReference type="ARBA" id="ARBA00004651"/>
    </source>
</evidence>
<feature type="domain" description="Major facilitator superfamily (MFS) profile" evidence="9">
    <location>
        <begin position="56"/>
        <end position="487"/>
    </location>
</feature>
<comment type="subcellular location">
    <subcellularLocation>
        <location evidence="1">Cell membrane</location>
        <topology evidence="1">Multi-pass membrane protein</topology>
    </subcellularLocation>
</comment>
<feature type="transmembrane region" description="Helical" evidence="8">
    <location>
        <begin position="461"/>
        <end position="481"/>
    </location>
</feature>
<feature type="region of interest" description="Disordered" evidence="7">
    <location>
        <begin position="1"/>
        <end position="47"/>
    </location>
</feature>
<comment type="caution">
    <text evidence="10">The sequence shown here is derived from an EMBL/GenBank/DDBJ whole genome shotgun (WGS) entry which is preliminary data.</text>
</comment>
<feature type="transmembrane region" description="Helical" evidence="8">
    <location>
        <begin position="54"/>
        <end position="78"/>
    </location>
</feature>
<feature type="transmembrane region" description="Helical" evidence="8">
    <location>
        <begin position="325"/>
        <end position="346"/>
    </location>
</feature>
<feature type="transmembrane region" description="Helical" evidence="8">
    <location>
        <begin position="367"/>
        <end position="386"/>
    </location>
</feature>
<keyword evidence="5 8" id="KW-1133">Transmembrane helix</keyword>
<dbReference type="PROSITE" id="PS50850">
    <property type="entry name" value="MFS"/>
    <property type="match status" value="1"/>
</dbReference>
<name>A0AB34G9L3_9HYPO</name>
<dbReference type="GO" id="GO:0022857">
    <property type="term" value="F:transmembrane transporter activity"/>
    <property type="evidence" value="ECO:0007669"/>
    <property type="project" value="InterPro"/>
</dbReference>
<evidence type="ECO:0000313" key="11">
    <source>
        <dbReference type="Proteomes" id="UP001163105"/>
    </source>
</evidence>
<keyword evidence="6 8" id="KW-0472">Membrane</keyword>
<evidence type="ECO:0000256" key="5">
    <source>
        <dbReference type="ARBA" id="ARBA00022989"/>
    </source>
</evidence>
<dbReference type="PANTHER" id="PTHR23502">
    <property type="entry name" value="MAJOR FACILITATOR SUPERFAMILY"/>
    <property type="match status" value="1"/>
</dbReference>
<dbReference type="InterPro" id="IPR036188">
    <property type="entry name" value="FAD/NAD-bd_sf"/>
</dbReference>
<dbReference type="InterPro" id="IPR011701">
    <property type="entry name" value="MFS"/>
</dbReference>
<evidence type="ECO:0000256" key="4">
    <source>
        <dbReference type="ARBA" id="ARBA00022692"/>
    </source>
</evidence>
<gene>
    <name evidence="10" type="ORF">O9K51_01951</name>
</gene>
<feature type="compositionally biased region" description="Basic and acidic residues" evidence="7">
    <location>
        <begin position="1"/>
        <end position="13"/>
    </location>
</feature>
<feature type="transmembrane region" description="Helical" evidence="8">
    <location>
        <begin position="184"/>
        <end position="207"/>
    </location>
</feature>
<sequence length="1077" mass="117312">MSGTDVRSEKTAPESEPSATWTGDSSPLNGDHIVDWDGPNDTHNPRNWPGGKRWAHVIVVALLGLLTNMAPTMCAPGIDDIARDFHIESPAVSTLAITLYVLGIALGPMLMSPLSEVYGRLPIYHASNAIFVVFVIASALARSLPQFMVFRFLSGCAGGTPMALGGGTIADVTSLEQRASAMSLFSLGPLTGPVLGPLIGGFVAGAIGWRWTFWLLAILGGALAAATVVVMRETQPRVLLERKAKRLRASTGSQDLVSRLARTDSANQILVQALVRPMSLLFRSPILLVISLYVALVFGLLYILFTTFSPVFEGQYGFTTSTSGLVYLGLGIALVLDVLLFGAINSRVQARILKSHGLQRPLPEHRLVLMIFLSPFVAVGMFIYGWTVHYKVHWIVPIIGTTFVGFGAFFVVMPAQLYIVDLFGSEAAASALSANLLLRYVSGTFLPLAAPSMYKTLGYGWGNTLLGFLALAFIPAPILFYNNGASNSDGSADSGFGEMVDESWKPEYMELDSLDLAFLRHDDTMFPGGAYSSATGITTPATNIASFDFADSWLSPTDTAIDHPARDARPDSRGPVVDLTALLADMTCYENQLLRLREAESPHNSFTSDINSYRGLRLGQLQPLSMHAGRALATRARKAVSMLLDSLGGSEGMLGLSSDVRIINSSRPDSLGEGSGGQLGMLTSEKTILFKEGVILGSDVIVLEQDPSKDRHSHESGVQIGPSVIALLDKYDATGRPAAIPAQYMSVAWRKWLRVLNVDSPRQMSNWGCLYLILRANFDGMKSDTVPSPPGPKSGDGMAEYRSGKRVTGLKYDKEVGVVHVHFVDVTSGDEGIITTHLAPTRREYAGYIAWRGTVPERLVSDETVQYFSNRLNFSLMKGTYFISYIIPTEGGHVKPGERLINWVWYYIVPEGSPEMKAIFTDIHGKTHGNTVPQGLVNPSIWDRQVARYISQMIPPLAEIVSKTPKAFVTKVREAQCNVDSSFFDGHAVLVGDAFTAFRSHMGMASEQAARHCWQMDRLWRGEITQKQRDQEAALYANKFILLNRIIGLGGLELAFQVCNNVSSYAWLTIKHGLGFS</sequence>
<dbReference type="Gene3D" id="1.20.1250.20">
    <property type="entry name" value="MFS general substrate transporter like domains"/>
    <property type="match status" value="1"/>
</dbReference>
<feature type="transmembrane region" description="Helical" evidence="8">
    <location>
        <begin position="123"/>
        <end position="141"/>
    </location>
</feature>
<evidence type="ECO:0000313" key="10">
    <source>
        <dbReference type="EMBL" id="KAJ6447176.1"/>
    </source>
</evidence>
<evidence type="ECO:0000256" key="7">
    <source>
        <dbReference type="SAM" id="MobiDB-lite"/>
    </source>
</evidence>
<keyword evidence="4 8" id="KW-0812">Transmembrane</keyword>
<evidence type="ECO:0000256" key="6">
    <source>
        <dbReference type="ARBA" id="ARBA00023136"/>
    </source>
</evidence>
<dbReference type="GO" id="GO:0005886">
    <property type="term" value="C:plasma membrane"/>
    <property type="evidence" value="ECO:0007669"/>
    <property type="project" value="UniProtKB-SubCell"/>
</dbReference>
<evidence type="ECO:0000259" key="9">
    <source>
        <dbReference type="PROSITE" id="PS50850"/>
    </source>
</evidence>
<keyword evidence="11" id="KW-1185">Reference proteome</keyword>
<proteinExistence type="inferred from homology"/>
<dbReference type="AlphaFoldDB" id="A0AB34G9L3"/>
<dbReference type="Proteomes" id="UP001163105">
    <property type="component" value="Unassembled WGS sequence"/>
</dbReference>
<dbReference type="SUPFAM" id="SSF51905">
    <property type="entry name" value="FAD/NAD(P)-binding domain"/>
    <property type="match status" value="1"/>
</dbReference>
<evidence type="ECO:0000256" key="8">
    <source>
        <dbReference type="SAM" id="Phobius"/>
    </source>
</evidence>
<dbReference type="SUPFAM" id="SSF103473">
    <property type="entry name" value="MFS general substrate transporter"/>
    <property type="match status" value="1"/>
</dbReference>
<dbReference type="PANTHER" id="PTHR23502:SF135">
    <property type="entry name" value="MAJOR FACILITATOR SUPERFAMILY (MFS) PROFILE DOMAIN-CONTAINING PROTEIN-RELATED"/>
    <property type="match status" value="1"/>
</dbReference>
<reference evidence="10" key="1">
    <citation type="submission" date="2023-01" db="EMBL/GenBank/DDBJ databases">
        <title>The growth and conidiation of Purpureocillium lavendulum are regulated by nitrogen source and histone H3K14 acetylation.</title>
        <authorList>
            <person name="Tang P."/>
            <person name="Han J."/>
            <person name="Zhang C."/>
            <person name="Tang P."/>
            <person name="Qi F."/>
            <person name="Zhang K."/>
            <person name="Liang L."/>
        </authorList>
    </citation>
    <scope>NUCLEOTIDE SEQUENCE</scope>
    <source>
        <strain evidence="10">YMF1.00683</strain>
    </source>
</reference>
<evidence type="ECO:0000256" key="2">
    <source>
        <dbReference type="ARBA" id="ARBA00008335"/>
    </source>
</evidence>
<dbReference type="InterPro" id="IPR054707">
    <property type="entry name" value="DhpH_subs-bd"/>
</dbReference>
<organism evidence="10 11">
    <name type="scientific">Purpureocillium lavendulum</name>
    <dbReference type="NCBI Taxonomy" id="1247861"/>
    <lineage>
        <taxon>Eukaryota</taxon>
        <taxon>Fungi</taxon>
        <taxon>Dikarya</taxon>
        <taxon>Ascomycota</taxon>
        <taxon>Pezizomycotina</taxon>
        <taxon>Sordariomycetes</taxon>
        <taxon>Hypocreomycetidae</taxon>
        <taxon>Hypocreales</taxon>
        <taxon>Ophiocordycipitaceae</taxon>
        <taxon>Purpureocillium</taxon>
    </lineage>
</organism>
<feature type="compositionally biased region" description="Polar residues" evidence="7">
    <location>
        <begin position="17"/>
        <end position="28"/>
    </location>
</feature>
<comment type="similarity">
    <text evidence="2">Belongs to the major facilitator superfamily.</text>
</comment>
<feature type="transmembrane region" description="Helical" evidence="8">
    <location>
        <begin position="392"/>
        <end position="412"/>
    </location>
</feature>
<dbReference type="CDD" id="cd17323">
    <property type="entry name" value="MFS_Tpo1_MDR_like"/>
    <property type="match status" value="1"/>
</dbReference>
<dbReference type="EMBL" id="JAQHRD010000001">
    <property type="protein sequence ID" value="KAJ6447176.1"/>
    <property type="molecule type" value="Genomic_DNA"/>
</dbReference>
<feature type="transmembrane region" description="Helical" evidence="8">
    <location>
        <begin position="286"/>
        <end position="305"/>
    </location>
</feature>
<keyword evidence="3" id="KW-1003">Cell membrane</keyword>
<evidence type="ECO:0000256" key="3">
    <source>
        <dbReference type="ARBA" id="ARBA00022475"/>
    </source>
</evidence>
<feature type="transmembrane region" description="Helical" evidence="8">
    <location>
        <begin position="90"/>
        <end position="111"/>
    </location>
</feature>
<dbReference type="FunFam" id="1.20.1250.20:FF:000082">
    <property type="entry name" value="MFS multidrug transporter, putative"/>
    <property type="match status" value="1"/>
</dbReference>
<dbReference type="InterPro" id="IPR036259">
    <property type="entry name" value="MFS_trans_sf"/>
</dbReference>
<dbReference type="Gene3D" id="3.30.9.60">
    <property type="match status" value="1"/>
</dbReference>